<sequence length="430" mass="44489">MTPKASPKRTICVSVCLPVMVALQSSALSAQQLDLTEADKEKLAALAAFLENIDGIIPTINQIDPASLPVTIPYREIQNHVVIDVAFGDDDPVPLMFDTGAPTILTPEITAAHGGEVLAEMGSAAGGGGILWNPMVRIPSLTIGGLEIRNASAETGWSPAGAFYCITRNGLLGAPAMRNAVWQVDYGAQEIHVAATVDELDHVDGAIALPFTWNEKTISPSPVVELGIGEGTLTFIVDTGGGIPLTVNAADFAATGLKVPEDAPTSATLTGGAAGTFEATVSGVTLPIRFGETEITTTVIVGDGMAPTTQGNMGHGFLKNFVVTFDWATRTMYLDPLSEDGSVPRLGDGASVGLAHDGERVYVSALAKGGPAESAGLTLGEKVARVNGEDVSDMPQADFCSVLETTLETVTTDGGDTYDAGKIKGFFSGN</sequence>
<protein>
    <recommendedName>
        <fullName evidence="2">PDZ domain-containing protein</fullName>
    </recommendedName>
</protein>
<dbReference type="InterPro" id="IPR021109">
    <property type="entry name" value="Peptidase_aspartic_dom_sf"/>
</dbReference>
<reference evidence="3" key="1">
    <citation type="journal article" date="2014" name="Int. J. Syst. Evol. Microbiol.">
        <title>Complete genome sequence of Corynebacterium casei LMG S-19264T (=DSM 44701T), isolated from a smear-ripened cheese.</title>
        <authorList>
            <consortium name="US DOE Joint Genome Institute (JGI-PGF)"/>
            <person name="Walter F."/>
            <person name="Albersmeier A."/>
            <person name="Kalinowski J."/>
            <person name="Ruckert C."/>
        </authorList>
    </citation>
    <scope>NUCLEOTIDE SEQUENCE</scope>
    <source>
        <strain evidence="3">CGMCC 1.6293</strain>
    </source>
</reference>
<dbReference type="Proteomes" id="UP000649829">
    <property type="component" value="Unassembled WGS sequence"/>
</dbReference>
<accession>A0A917TAG4</accession>
<gene>
    <name evidence="3" type="ORF">GCM10011534_42260</name>
</gene>
<dbReference type="RefSeq" id="WP_156954687.1">
    <property type="nucleotide sequence ID" value="NZ_BMLF01000007.1"/>
</dbReference>
<evidence type="ECO:0000256" key="1">
    <source>
        <dbReference type="SAM" id="SignalP"/>
    </source>
</evidence>
<keyword evidence="1" id="KW-0732">Signal</keyword>
<feature type="domain" description="PDZ" evidence="2">
    <location>
        <begin position="340"/>
        <end position="411"/>
    </location>
</feature>
<dbReference type="SUPFAM" id="SSF50156">
    <property type="entry name" value="PDZ domain-like"/>
    <property type="match status" value="1"/>
</dbReference>
<name>A0A917TAG4_9RHOB</name>
<dbReference type="Pfam" id="PF00595">
    <property type="entry name" value="PDZ"/>
    <property type="match status" value="1"/>
</dbReference>
<feature type="signal peptide" evidence="1">
    <location>
        <begin position="1"/>
        <end position="30"/>
    </location>
</feature>
<keyword evidence="4" id="KW-1185">Reference proteome</keyword>
<dbReference type="Gene3D" id="2.40.70.10">
    <property type="entry name" value="Acid Proteases"/>
    <property type="match status" value="2"/>
</dbReference>
<dbReference type="EMBL" id="BMLF01000007">
    <property type="protein sequence ID" value="GGM15809.1"/>
    <property type="molecule type" value="Genomic_DNA"/>
</dbReference>
<dbReference type="Gene3D" id="2.30.42.10">
    <property type="match status" value="1"/>
</dbReference>
<evidence type="ECO:0000259" key="2">
    <source>
        <dbReference type="PROSITE" id="PS50106"/>
    </source>
</evidence>
<organism evidence="3 4">
    <name type="scientific">Pseudooceanicola nanhaiensis</name>
    <dbReference type="NCBI Taxonomy" id="375761"/>
    <lineage>
        <taxon>Bacteria</taxon>
        <taxon>Pseudomonadati</taxon>
        <taxon>Pseudomonadota</taxon>
        <taxon>Alphaproteobacteria</taxon>
        <taxon>Rhodobacterales</taxon>
        <taxon>Paracoccaceae</taxon>
        <taxon>Pseudooceanicola</taxon>
    </lineage>
</organism>
<feature type="chain" id="PRO_5036885407" description="PDZ domain-containing protein" evidence="1">
    <location>
        <begin position="31"/>
        <end position="430"/>
    </location>
</feature>
<proteinExistence type="predicted"/>
<dbReference type="PROSITE" id="PS50106">
    <property type="entry name" value="PDZ"/>
    <property type="match status" value="1"/>
</dbReference>
<evidence type="ECO:0000313" key="4">
    <source>
        <dbReference type="Proteomes" id="UP000649829"/>
    </source>
</evidence>
<dbReference type="InterPro" id="IPR001478">
    <property type="entry name" value="PDZ"/>
</dbReference>
<dbReference type="AlphaFoldDB" id="A0A917TAG4"/>
<evidence type="ECO:0000313" key="3">
    <source>
        <dbReference type="EMBL" id="GGM15809.1"/>
    </source>
</evidence>
<comment type="caution">
    <text evidence="3">The sequence shown here is derived from an EMBL/GenBank/DDBJ whole genome shotgun (WGS) entry which is preliminary data.</text>
</comment>
<dbReference type="InterPro" id="IPR036034">
    <property type="entry name" value="PDZ_sf"/>
</dbReference>
<dbReference type="SMART" id="SM00228">
    <property type="entry name" value="PDZ"/>
    <property type="match status" value="1"/>
</dbReference>
<reference evidence="3" key="2">
    <citation type="submission" date="2020-09" db="EMBL/GenBank/DDBJ databases">
        <authorList>
            <person name="Sun Q."/>
            <person name="Zhou Y."/>
        </authorList>
    </citation>
    <scope>NUCLEOTIDE SEQUENCE</scope>
    <source>
        <strain evidence="3">CGMCC 1.6293</strain>
    </source>
</reference>